<comment type="catalytic activity">
    <reaction evidence="3">
        <text>2 GTP = 3',3'-c-di-GMP + 2 diphosphate</text>
        <dbReference type="Rhea" id="RHEA:24898"/>
        <dbReference type="ChEBI" id="CHEBI:33019"/>
        <dbReference type="ChEBI" id="CHEBI:37565"/>
        <dbReference type="ChEBI" id="CHEBI:58805"/>
        <dbReference type="EC" id="2.7.7.65"/>
    </reaction>
</comment>
<dbReference type="CDD" id="cd01949">
    <property type="entry name" value="GGDEF"/>
    <property type="match status" value="1"/>
</dbReference>
<dbReference type="SMART" id="SM00267">
    <property type="entry name" value="GGDEF"/>
    <property type="match status" value="1"/>
</dbReference>
<keyword evidence="7" id="KW-1185">Reference proteome</keyword>
<dbReference type="PANTHER" id="PTHR45138">
    <property type="entry name" value="REGULATORY COMPONENTS OF SENSORY TRANSDUCTION SYSTEM"/>
    <property type="match status" value="1"/>
</dbReference>
<evidence type="ECO:0000313" key="7">
    <source>
        <dbReference type="Proteomes" id="UP000291106"/>
    </source>
</evidence>
<feature type="transmembrane region" description="Helical" evidence="4">
    <location>
        <begin position="130"/>
        <end position="148"/>
    </location>
</feature>
<dbReference type="GO" id="GO:0052621">
    <property type="term" value="F:diguanylate cyclase activity"/>
    <property type="evidence" value="ECO:0007669"/>
    <property type="project" value="UniProtKB-EC"/>
</dbReference>
<organism evidence="6 7">
    <name type="scientific">Shewanella maritima</name>
    <dbReference type="NCBI Taxonomy" id="2520507"/>
    <lineage>
        <taxon>Bacteria</taxon>
        <taxon>Pseudomonadati</taxon>
        <taxon>Pseudomonadota</taxon>
        <taxon>Gammaproteobacteria</taxon>
        <taxon>Alteromonadales</taxon>
        <taxon>Shewanellaceae</taxon>
        <taxon>Shewanella</taxon>
    </lineage>
</organism>
<sequence>MKQFFEGPDPALPIEINQIRILIVVGIILIAGFMSADLHVIPAAIHDSYFFTRVGVQIPLCLLFLVASFHSSFKRYYYPLVTFIMVLIAYTNMWFVDLVWHKENISFAYEGTVLYSFFAMFILRLSFKYSVIYAALVSGAFVFLVGHSEVYGDHAFLNVGFVLTSLLVCLIGVLQIEQAQKKLIAANERLTELSKIDPLTELYNRRTYKALFNSLLSLHKRTNGSVCVFIVDLDHFKRYNDHYGHLAGDAIIQQQAKFLKQIFKRDSDVVARYGGEEFIIATFGNDEEYCRGLAQRIIECWHQDPYPHVQSQFGQVTCSVGWYLTNANNIDTEKDIVSKADDAMYQAKRSGRNQFMQHHE</sequence>
<dbReference type="PROSITE" id="PS50887">
    <property type="entry name" value="GGDEF"/>
    <property type="match status" value="1"/>
</dbReference>
<keyword evidence="4" id="KW-0472">Membrane</keyword>
<evidence type="ECO:0000256" key="4">
    <source>
        <dbReference type="SAM" id="Phobius"/>
    </source>
</evidence>
<evidence type="ECO:0000256" key="2">
    <source>
        <dbReference type="ARBA" id="ARBA00012528"/>
    </source>
</evidence>
<dbReference type="Proteomes" id="UP000291106">
    <property type="component" value="Chromosome"/>
</dbReference>
<dbReference type="NCBIfam" id="TIGR00254">
    <property type="entry name" value="GGDEF"/>
    <property type="match status" value="1"/>
</dbReference>
<feature type="transmembrane region" description="Helical" evidence="4">
    <location>
        <begin position="50"/>
        <end position="69"/>
    </location>
</feature>
<evidence type="ECO:0000256" key="3">
    <source>
        <dbReference type="ARBA" id="ARBA00034247"/>
    </source>
</evidence>
<dbReference type="KEGG" id="smai:EXU30_14890"/>
<dbReference type="InterPro" id="IPR043128">
    <property type="entry name" value="Rev_trsase/Diguanyl_cyclase"/>
</dbReference>
<dbReference type="PANTHER" id="PTHR45138:SF9">
    <property type="entry name" value="DIGUANYLATE CYCLASE DGCM-RELATED"/>
    <property type="match status" value="1"/>
</dbReference>
<dbReference type="Gene3D" id="3.30.70.270">
    <property type="match status" value="1"/>
</dbReference>
<feature type="transmembrane region" description="Helical" evidence="4">
    <location>
        <begin position="76"/>
        <end position="95"/>
    </location>
</feature>
<feature type="domain" description="GGDEF" evidence="5">
    <location>
        <begin position="224"/>
        <end position="360"/>
    </location>
</feature>
<evidence type="ECO:0000259" key="5">
    <source>
        <dbReference type="PROSITE" id="PS50887"/>
    </source>
</evidence>
<evidence type="ECO:0000256" key="1">
    <source>
        <dbReference type="ARBA" id="ARBA00001946"/>
    </source>
</evidence>
<dbReference type="InterPro" id="IPR029787">
    <property type="entry name" value="Nucleotide_cyclase"/>
</dbReference>
<keyword evidence="4" id="KW-1133">Transmembrane helix</keyword>
<dbReference type="InterPro" id="IPR050469">
    <property type="entry name" value="Diguanylate_Cyclase"/>
</dbReference>
<dbReference type="RefSeq" id="WP_130601323.1">
    <property type="nucleotide sequence ID" value="NZ_CP036200.1"/>
</dbReference>
<dbReference type="SUPFAM" id="SSF55073">
    <property type="entry name" value="Nucleotide cyclase"/>
    <property type="match status" value="1"/>
</dbReference>
<feature type="transmembrane region" description="Helical" evidence="4">
    <location>
        <begin position="107"/>
        <end position="123"/>
    </location>
</feature>
<dbReference type="InterPro" id="IPR000160">
    <property type="entry name" value="GGDEF_dom"/>
</dbReference>
<dbReference type="OrthoDB" id="9803824at2"/>
<name>A0A411PK05_9GAMM</name>
<evidence type="ECO:0000313" key="6">
    <source>
        <dbReference type="EMBL" id="QBF83824.1"/>
    </source>
</evidence>
<gene>
    <name evidence="6" type="ORF">EXU30_14890</name>
</gene>
<dbReference type="AlphaFoldDB" id="A0A411PK05"/>
<feature type="transmembrane region" description="Helical" evidence="4">
    <location>
        <begin position="154"/>
        <end position="174"/>
    </location>
</feature>
<dbReference type="Pfam" id="PF00990">
    <property type="entry name" value="GGDEF"/>
    <property type="match status" value="1"/>
</dbReference>
<reference evidence="6 7" key="1">
    <citation type="submission" date="2019-02" db="EMBL/GenBank/DDBJ databases">
        <title>Shewanella sp. D4-2 isolated from Dokdo Island.</title>
        <authorList>
            <person name="Baek K."/>
        </authorList>
    </citation>
    <scope>NUCLEOTIDE SEQUENCE [LARGE SCALE GENOMIC DNA]</scope>
    <source>
        <strain evidence="6 7">D4-2</strain>
    </source>
</reference>
<dbReference type="EMBL" id="CP036200">
    <property type="protein sequence ID" value="QBF83824.1"/>
    <property type="molecule type" value="Genomic_DNA"/>
</dbReference>
<dbReference type="FunFam" id="3.30.70.270:FF:000001">
    <property type="entry name" value="Diguanylate cyclase domain protein"/>
    <property type="match status" value="1"/>
</dbReference>
<keyword evidence="4" id="KW-0812">Transmembrane</keyword>
<proteinExistence type="predicted"/>
<comment type="cofactor">
    <cofactor evidence="1">
        <name>Mg(2+)</name>
        <dbReference type="ChEBI" id="CHEBI:18420"/>
    </cofactor>
</comment>
<accession>A0A411PK05</accession>
<feature type="transmembrane region" description="Helical" evidence="4">
    <location>
        <begin position="21"/>
        <end position="44"/>
    </location>
</feature>
<dbReference type="EC" id="2.7.7.65" evidence="2"/>
<protein>
    <recommendedName>
        <fullName evidence="2">diguanylate cyclase</fullName>
        <ecNumber evidence="2">2.7.7.65</ecNumber>
    </recommendedName>
</protein>